<dbReference type="Pfam" id="PF12680">
    <property type="entry name" value="SnoaL_2"/>
    <property type="match status" value="1"/>
</dbReference>
<dbReference type="InterPro" id="IPR032710">
    <property type="entry name" value="NTF2-like_dom_sf"/>
</dbReference>
<evidence type="ECO:0000313" key="3">
    <source>
        <dbReference type="Proteomes" id="UP000320359"/>
    </source>
</evidence>
<protein>
    <submittedName>
        <fullName evidence="2">Nuclear transport factor 2 family protein</fullName>
    </submittedName>
</protein>
<evidence type="ECO:0000259" key="1">
    <source>
        <dbReference type="Pfam" id="PF12680"/>
    </source>
</evidence>
<dbReference type="Proteomes" id="UP000320359">
    <property type="component" value="Unassembled WGS sequence"/>
</dbReference>
<accession>A0A552X367</accession>
<proteinExistence type="predicted"/>
<evidence type="ECO:0000313" key="2">
    <source>
        <dbReference type="EMBL" id="TRW49457.1"/>
    </source>
</evidence>
<reference evidence="2 3" key="1">
    <citation type="submission" date="2019-07" db="EMBL/GenBank/DDBJ databases">
        <authorList>
            <person name="Yang M."/>
            <person name="Zhao D."/>
            <person name="Xiang H."/>
        </authorList>
    </citation>
    <scope>NUCLEOTIDE SEQUENCE [LARGE SCALE GENOMIC DNA]</scope>
    <source>
        <strain evidence="2 3">IM1326</strain>
    </source>
</reference>
<gene>
    <name evidence="2" type="ORF">FM042_00910</name>
</gene>
<dbReference type="OrthoDB" id="129343at2"/>
<dbReference type="AlphaFoldDB" id="A0A552X367"/>
<name>A0A552X367_9GAMM</name>
<dbReference type="RefSeq" id="WP_143233879.1">
    <property type="nucleotide sequence ID" value="NZ_VJWL01000001.1"/>
</dbReference>
<dbReference type="SUPFAM" id="SSF54427">
    <property type="entry name" value="NTF2-like"/>
    <property type="match status" value="1"/>
</dbReference>
<dbReference type="EMBL" id="VJWL01000001">
    <property type="protein sequence ID" value="TRW49457.1"/>
    <property type="molecule type" value="Genomic_DNA"/>
</dbReference>
<sequence>MSSTKLFLTKFNQAWADNDIDTIVNGVTDDIHFRMASDDSGVRGKDAFKAWLKDMLIADTEMEVINERLIMSGDEAVLSGRIKMIEQDGTRKQFTFCDLYTLRDGKVAELVSYVMNCSDS</sequence>
<comment type="caution">
    <text evidence="2">The sequence shown here is derived from an EMBL/GenBank/DDBJ whole genome shotgun (WGS) entry which is preliminary data.</text>
</comment>
<dbReference type="InterPro" id="IPR037401">
    <property type="entry name" value="SnoaL-like"/>
</dbReference>
<dbReference type="Gene3D" id="3.10.450.50">
    <property type="match status" value="1"/>
</dbReference>
<feature type="domain" description="SnoaL-like" evidence="1">
    <location>
        <begin position="9"/>
        <end position="109"/>
    </location>
</feature>
<keyword evidence="3" id="KW-1185">Reference proteome</keyword>
<organism evidence="2 3">
    <name type="scientific">Aliidiomarina halalkaliphila</name>
    <dbReference type="NCBI Taxonomy" id="2593535"/>
    <lineage>
        <taxon>Bacteria</taxon>
        <taxon>Pseudomonadati</taxon>
        <taxon>Pseudomonadota</taxon>
        <taxon>Gammaproteobacteria</taxon>
        <taxon>Alteromonadales</taxon>
        <taxon>Idiomarinaceae</taxon>
        <taxon>Aliidiomarina</taxon>
    </lineage>
</organism>